<dbReference type="Proteomes" id="UP000612329">
    <property type="component" value="Unassembled WGS sequence"/>
</dbReference>
<dbReference type="EMBL" id="BMNR01000005">
    <property type="protein sequence ID" value="GGK28729.1"/>
    <property type="molecule type" value="Genomic_DNA"/>
</dbReference>
<gene>
    <name evidence="2" type="ORF">GCM10007962_23730</name>
</gene>
<protein>
    <recommendedName>
        <fullName evidence="4">DUF3667 domain-containing protein</fullName>
    </recommendedName>
</protein>
<keyword evidence="3" id="KW-1185">Reference proteome</keyword>
<dbReference type="AlphaFoldDB" id="A0A8J3BLZ1"/>
<keyword evidence="1" id="KW-1133">Transmembrane helix</keyword>
<organism evidence="2 3">
    <name type="scientific">Yeosuana aromativorans</name>
    <dbReference type="NCBI Taxonomy" id="288019"/>
    <lineage>
        <taxon>Bacteria</taxon>
        <taxon>Pseudomonadati</taxon>
        <taxon>Bacteroidota</taxon>
        <taxon>Flavobacteriia</taxon>
        <taxon>Flavobacteriales</taxon>
        <taxon>Flavobacteriaceae</taxon>
        <taxon>Yeosuana</taxon>
    </lineage>
</organism>
<feature type="transmembrane region" description="Helical" evidence="1">
    <location>
        <begin position="334"/>
        <end position="355"/>
    </location>
</feature>
<reference evidence="2" key="2">
    <citation type="submission" date="2020-09" db="EMBL/GenBank/DDBJ databases">
        <authorList>
            <person name="Sun Q."/>
            <person name="Ohkuma M."/>
        </authorList>
    </citation>
    <scope>NUCLEOTIDE SEQUENCE</scope>
    <source>
        <strain evidence="2">JCM 12862</strain>
    </source>
</reference>
<evidence type="ECO:0000313" key="3">
    <source>
        <dbReference type="Proteomes" id="UP000612329"/>
    </source>
</evidence>
<feature type="transmembrane region" description="Helical" evidence="1">
    <location>
        <begin position="294"/>
        <end position="314"/>
    </location>
</feature>
<feature type="transmembrane region" description="Helical" evidence="1">
    <location>
        <begin position="265"/>
        <end position="288"/>
    </location>
</feature>
<sequence>MKQKLVTCKNCEKDYEEGFQFCPHCGQKKDDELTLGVLFYNTISNYFSFDARFFKSYIPLMVKPGYLAKQFVQGKRLLYLHPAQMYLFISVIFFFLFSIISRDQIQNVDKAFKQDLNISKVSDSLAAKNTIDSIKIKELAQQLKDNGIAIPNKNIDVNTLDSLANSIDKKKLNASTAFDFNTKKVDSLIAIDAPNAEIYKAMGLPDDAGYVKRKLYAQGLKLYRQRNGGSILQMFYDSIPIAMFVLLPIFALLLKLFYYRKGPFAYHLVFTFYFFSFLFMVFSILILANLLFQLSAGSISLVILSTFLYLLLAVKRFYEQGFGLSFIKSSAISFLFLCFVIPLAIVTMGVTAFMFY</sequence>
<evidence type="ECO:0008006" key="4">
    <source>
        <dbReference type="Google" id="ProtNLM"/>
    </source>
</evidence>
<name>A0A8J3BLZ1_9FLAO</name>
<dbReference type="Pfam" id="PF12412">
    <property type="entry name" value="DUF3667"/>
    <property type="match status" value="1"/>
</dbReference>
<evidence type="ECO:0000313" key="2">
    <source>
        <dbReference type="EMBL" id="GGK28729.1"/>
    </source>
</evidence>
<comment type="caution">
    <text evidence="2">The sequence shown here is derived from an EMBL/GenBank/DDBJ whole genome shotgun (WGS) entry which is preliminary data.</text>
</comment>
<accession>A0A8J3BLZ1</accession>
<keyword evidence="1" id="KW-0812">Transmembrane</keyword>
<feature type="transmembrane region" description="Helical" evidence="1">
    <location>
        <begin position="77"/>
        <end position="100"/>
    </location>
</feature>
<reference evidence="2" key="1">
    <citation type="journal article" date="2014" name="Int. J. Syst. Evol. Microbiol.">
        <title>Complete genome sequence of Corynebacterium casei LMG S-19264T (=DSM 44701T), isolated from a smear-ripened cheese.</title>
        <authorList>
            <consortium name="US DOE Joint Genome Institute (JGI-PGF)"/>
            <person name="Walter F."/>
            <person name="Albersmeier A."/>
            <person name="Kalinowski J."/>
            <person name="Ruckert C."/>
        </authorList>
    </citation>
    <scope>NUCLEOTIDE SEQUENCE</scope>
    <source>
        <strain evidence="2">JCM 12862</strain>
    </source>
</reference>
<keyword evidence="1" id="KW-0472">Membrane</keyword>
<dbReference type="RefSeq" id="WP_188653373.1">
    <property type="nucleotide sequence ID" value="NZ_BMNR01000005.1"/>
</dbReference>
<evidence type="ECO:0000256" key="1">
    <source>
        <dbReference type="SAM" id="Phobius"/>
    </source>
</evidence>
<proteinExistence type="predicted"/>
<feature type="transmembrane region" description="Helical" evidence="1">
    <location>
        <begin position="239"/>
        <end position="258"/>
    </location>
</feature>
<dbReference type="InterPro" id="IPR022134">
    <property type="entry name" value="DUF3667"/>
</dbReference>